<dbReference type="GO" id="GO:0036064">
    <property type="term" value="C:ciliary basal body"/>
    <property type="evidence" value="ECO:0000318"/>
    <property type="project" value="GO_Central"/>
</dbReference>
<dbReference type="GO" id="GO:0005654">
    <property type="term" value="C:nucleoplasm"/>
    <property type="evidence" value="ECO:0007669"/>
    <property type="project" value="Ensembl"/>
</dbReference>
<comment type="subcellular location">
    <subcellularLocation>
        <location evidence="1">Cytoplasm</location>
    </subcellularLocation>
</comment>
<feature type="coiled-coil region" evidence="7">
    <location>
        <begin position="177"/>
        <end position="211"/>
    </location>
</feature>
<dbReference type="GO" id="GO:0072686">
    <property type="term" value="C:mitotic spindle"/>
    <property type="evidence" value="ECO:0007669"/>
    <property type="project" value="Ensembl"/>
</dbReference>
<dbReference type="Pfam" id="PF25977">
    <property type="entry name" value="DZIP1"/>
    <property type="match status" value="1"/>
</dbReference>
<feature type="domain" description="Cilium assembly protein DZIP1" evidence="10">
    <location>
        <begin position="370"/>
        <end position="443"/>
    </location>
</feature>
<evidence type="ECO:0000256" key="6">
    <source>
        <dbReference type="ARBA" id="ARBA00023054"/>
    </source>
</evidence>
<evidence type="ECO:0000256" key="4">
    <source>
        <dbReference type="ARBA" id="ARBA00022771"/>
    </source>
</evidence>
<dbReference type="InterPro" id="IPR058883">
    <property type="entry name" value="DZIP1_dom"/>
</dbReference>
<evidence type="ECO:0000259" key="9">
    <source>
        <dbReference type="Pfam" id="PF13815"/>
    </source>
</evidence>
<dbReference type="GO" id="GO:0005737">
    <property type="term" value="C:cytoplasm"/>
    <property type="evidence" value="ECO:0000318"/>
    <property type="project" value="GO_Central"/>
</dbReference>
<name>A0A8V1A5T4_CHICK</name>
<evidence type="ECO:0000256" key="3">
    <source>
        <dbReference type="ARBA" id="ARBA00022723"/>
    </source>
</evidence>
<evidence type="ECO:0000259" key="10">
    <source>
        <dbReference type="Pfam" id="PF25977"/>
    </source>
</evidence>
<evidence type="ECO:0000256" key="1">
    <source>
        <dbReference type="ARBA" id="ARBA00004496"/>
    </source>
</evidence>
<dbReference type="OrthoDB" id="515971at2759"/>
<evidence type="ECO:0000256" key="8">
    <source>
        <dbReference type="SAM" id="MobiDB-lite"/>
    </source>
</evidence>
<organism evidence="11 12">
    <name type="scientific">Gallus gallus</name>
    <name type="common">Chicken</name>
    <dbReference type="NCBI Taxonomy" id="9031"/>
    <lineage>
        <taxon>Eukaryota</taxon>
        <taxon>Metazoa</taxon>
        <taxon>Chordata</taxon>
        <taxon>Craniata</taxon>
        <taxon>Vertebrata</taxon>
        <taxon>Euteleostomi</taxon>
        <taxon>Archelosauria</taxon>
        <taxon>Archosauria</taxon>
        <taxon>Dinosauria</taxon>
        <taxon>Saurischia</taxon>
        <taxon>Theropoda</taxon>
        <taxon>Coelurosauria</taxon>
        <taxon>Aves</taxon>
        <taxon>Neognathae</taxon>
        <taxon>Galloanserae</taxon>
        <taxon>Galliformes</taxon>
        <taxon>Phasianidae</taxon>
        <taxon>Phasianinae</taxon>
        <taxon>Gallus</taxon>
    </lineage>
</organism>
<keyword evidence="2" id="KW-0963">Cytoplasm</keyword>
<proteinExistence type="predicted"/>
<dbReference type="InterPro" id="IPR032714">
    <property type="entry name" value="DZIP1_N"/>
</dbReference>
<dbReference type="GO" id="GO:0005829">
    <property type="term" value="C:cytosol"/>
    <property type="evidence" value="ECO:0007669"/>
    <property type="project" value="Ensembl"/>
</dbReference>
<feature type="region of interest" description="Disordered" evidence="8">
    <location>
        <begin position="464"/>
        <end position="487"/>
    </location>
</feature>
<keyword evidence="3" id="KW-0479">Metal-binding</keyword>
<dbReference type="InterPro" id="IPR051241">
    <property type="entry name" value="DZIP_RILPL"/>
</dbReference>
<evidence type="ECO:0000313" key="12">
    <source>
        <dbReference type="Proteomes" id="UP000000539"/>
    </source>
</evidence>
<evidence type="ECO:0000256" key="5">
    <source>
        <dbReference type="ARBA" id="ARBA00022833"/>
    </source>
</evidence>
<evidence type="ECO:0000256" key="2">
    <source>
        <dbReference type="ARBA" id="ARBA00022490"/>
    </source>
</evidence>
<reference evidence="11" key="3">
    <citation type="submission" date="2025-09" db="UniProtKB">
        <authorList>
            <consortium name="Ensembl"/>
        </authorList>
    </citation>
    <scope>IDENTIFICATION</scope>
    <source>
        <strain evidence="11">broiler</strain>
    </source>
</reference>
<dbReference type="GO" id="GO:0005814">
    <property type="term" value="C:centriole"/>
    <property type="evidence" value="ECO:0007669"/>
    <property type="project" value="Ensembl"/>
</dbReference>
<dbReference type="GO" id="GO:0032880">
    <property type="term" value="P:regulation of protein localization"/>
    <property type="evidence" value="ECO:0007669"/>
    <property type="project" value="Ensembl"/>
</dbReference>
<dbReference type="GeneTree" id="ENSGT00940000160898"/>
<accession>A0A8V1A5T4</accession>
<keyword evidence="6 7" id="KW-0175">Coiled coil</keyword>
<dbReference type="Pfam" id="PF13815">
    <property type="entry name" value="Dzip-like_N"/>
    <property type="match status" value="1"/>
</dbReference>
<keyword evidence="12" id="KW-1185">Reference proteome</keyword>
<dbReference type="Ensembl" id="ENSGALT00010059925.1">
    <property type="protein sequence ID" value="ENSGALP00010036685.1"/>
    <property type="gene ID" value="ENSGALG00010024568.1"/>
</dbReference>
<dbReference type="PANTHER" id="PTHR21502">
    <property type="entry name" value="ZINC FINGER PROTEIN DZIP1"/>
    <property type="match status" value="1"/>
</dbReference>
<protein>
    <submittedName>
        <fullName evidence="11">DAZ interacting zinc finger protein 1 like</fullName>
    </submittedName>
</protein>
<keyword evidence="5" id="KW-0862">Zinc</keyword>
<evidence type="ECO:0000313" key="11">
    <source>
        <dbReference type="Ensembl" id="ENSGALP00010036685.1"/>
    </source>
</evidence>
<evidence type="ECO:0000256" key="7">
    <source>
        <dbReference type="SAM" id="Coils"/>
    </source>
</evidence>
<reference evidence="11" key="1">
    <citation type="submission" date="2020-11" db="EMBL/GenBank/DDBJ databases">
        <title>Gallus gallus (Chicken) genome, bGalGal1, GRCg7b, maternal haplotype autosomes + Z &amp; W.</title>
        <authorList>
            <person name="Warren W."/>
            <person name="Formenti G."/>
            <person name="Fedrigo O."/>
            <person name="Haase B."/>
            <person name="Mountcastle J."/>
            <person name="Balacco J."/>
            <person name="Tracey A."/>
            <person name="Schneider V."/>
            <person name="Okimoto R."/>
            <person name="Cheng H."/>
            <person name="Hawken R."/>
            <person name="Howe K."/>
            <person name="Jarvis E.D."/>
        </authorList>
    </citation>
    <scope>NUCLEOTIDE SEQUENCE [LARGE SCALE GENOMIC DNA]</scope>
    <source>
        <strain evidence="11">Broiler</strain>
    </source>
</reference>
<dbReference type="Proteomes" id="UP000000539">
    <property type="component" value="Chromosome 9"/>
</dbReference>
<dbReference type="GO" id="GO:0008270">
    <property type="term" value="F:zinc ion binding"/>
    <property type="evidence" value="ECO:0007669"/>
    <property type="project" value="UniProtKB-KW"/>
</dbReference>
<dbReference type="GO" id="GO:0060271">
    <property type="term" value="P:cilium assembly"/>
    <property type="evidence" value="ECO:0000318"/>
    <property type="project" value="GO_Central"/>
</dbReference>
<reference evidence="11" key="2">
    <citation type="submission" date="2025-08" db="UniProtKB">
        <authorList>
            <consortium name="Ensembl"/>
        </authorList>
    </citation>
    <scope>IDENTIFICATION</scope>
    <source>
        <strain evidence="11">broiler</strain>
    </source>
</reference>
<dbReference type="PANTHER" id="PTHR21502:SF8">
    <property type="entry name" value="CILIUM ASSEMBLY PROTEIN DZIP1L"/>
    <property type="match status" value="1"/>
</dbReference>
<keyword evidence="4" id="KW-0863">Zinc-finger</keyword>
<feature type="domain" description="Cilium assembly protein DZIP1 N-terminal" evidence="9">
    <location>
        <begin position="17"/>
        <end position="137"/>
    </location>
</feature>
<gene>
    <name evidence="11" type="primary">DZIP1L</name>
</gene>
<dbReference type="GO" id="GO:0045171">
    <property type="term" value="C:intercellular bridge"/>
    <property type="evidence" value="ECO:0007669"/>
    <property type="project" value="Ensembl"/>
</dbReference>
<dbReference type="AlphaFoldDB" id="A0A8V1A5T4"/>
<sequence length="487" mass="55323">MAMLAAPPAPTIPPNTFCFQPRRIAVDRHRLSAVDVERVAREGDVAVLQEHISNITFCNMREERCPYCGQPADPVLLTVLRLAQLSIEYLLHCQQRLADSLAVHAQNLQDARAQLAHAQGLASEQAARLRHEKEESRRWKKLVATQLLLQARPSGYCKGAAGASRSHPRSQWLCSPGFAETKKVERMEEEVEELKAKLREMQQQLAAGREAEKLCREQEEKRAHQREMEGRRDFEKWKEEERMKLHVEMDGLRQRFLTELQDAASRSSAMEGKLQELQARTGVVSSLGTLQDDDSELERTAVRQNEVVIELTSALELHLPWPSNAVFIPAVTQQVTRAVVSEESSEGDTADDAQSGKRRLLEALWRKPNLLKKFRHILEEALEEKLESMGVSRVAKGISTQTYQHLQAVLRLQQQQKAKNSPGLFHLRDELIQVVMRRVRQLKKPRIPLPRQLSIIPGTAVSMKGRPLERRLDANTQRPASGMKSHP</sequence>